<dbReference type="GO" id="GO:0016020">
    <property type="term" value="C:membrane"/>
    <property type="evidence" value="ECO:0007669"/>
    <property type="project" value="UniProtKB-SubCell"/>
</dbReference>
<evidence type="ECO:0000256" key="3">
    <source>
        <dbReference type="ARBA" id="ARBA00022692"/>
    </source>
</evidence>
<feature type="transmembrane region" description="Helical" evidence="6">
    <location>
        <begin position="37"/>
        <end position="54"/>
    </location>
</feature>
<keyword evidence="5 6" id="KW-0472">Membrane</keyword>
<feature type="transmembrane region" description="Helical" evidence="6">
    <location>
        <begin position="115"/>
        <end position="132"/>
    </location>
</feature>
<evidence type="ECO:0008006" key="9">
    <source>
        <dbReference type="Google" id="ProtNLM"/>
    </source>
</evidence>
<sequence>MLAQSDAGGMVLKCLSLVLLYTGVVQGEMLGWADSGLVIALLTGSVVTGVLFFIRASYYRQTFGDPGWLSNRNLRLCFAVACLYGVLMLPDSLFIPSFLSLVAGLKPQQIGDVSNIAFVIYLLFSPVAIFIARRTDPRLVMMTGVVFIAAACLLGQKIDFRWQTTEFIPLMVIQSAGECLVLIGLIASFVVNIKPAEALHLGAYVSVARVLMPGLSGAMMNTYLRISYDTHSELLRTLIQTGEQKPAAGAENVIQIAALISREAHVASFIDGFSLTGLAVIITLVCLIFLRPAPPNPIVPSAG</sequence>
<comment type="caution">
    <text evidence="7">The sequence shown here is derived from an EMBL/GenBank/DDBJ whole genome shotgun (WGS) entry which is preliminary data.</text>
</comment>
<dbReference type="EMBL" id="JAPNMI010000009">
    <property type="protein sequence ID" value="MCY0791320.1"/>
    <property type="molecule type" value="Genomic_DNA"/>
</dbReference>
<dbReference type="PANTHER" id="PTHR42718:SF9">
    <property type="entry name" value="MAJOR FACILITATOR SUPERFAMILY MULTIDRUG TRANSPORTER MFSC"/>
    <property type="match status" value="1"/>
</dbReference>
<keyword evidence="2" id="KW-0813">Transport</keyword>
<feature type="transmembrane region" description="Helical" evidence="6">
    <location>
        <begin position="168"/>
        <end position="191"/>
    </location>
</feature>
<accession>A0A9Q4CQX3</accession>
<dbReference type="AlphaFoldDB" id="A0A9Q4CQX3"/>
<feature type="transmembrane region" description="Helical" evidence="6">
    <location>
        <begin position="203"/>
        <end position="224"/>
    </location>
</feature>
<reference evidence="7" key="1">
    <citation type="submission" date="2022-08" db="EMBL/GenBank/DDBJ databases">
        <authorList>
            <person name="Dale J.L."/>
        </authorList>
    </citation>
    <scope>NUCLEOTIDE SEQUENCE</scope>
    <source>
        <strain evidence="7">2022EL-00758</strain>
    </source>
</reference>
<keyword evidence="3 6" id="KW-0812">Transmembrane</keyword>
<evidence type="ECO:0000256" key="1">
    <source>
        <dbReference type="ARBA" id="ARBA00004141"/>
    </source>
</evidence>
<evidence type="ECO:0000256" key="5">
    <source>
        <dbReference type="ARBA" id="ARBA00023136"/>
    </source>
</evidence>
<feature type="transmembrane region" description="Helical" evidence="6">
    <location>
        <begin position="269"/>
        <end position="290"/>
    </location>
</feature>
<dbReference type="Gene3D" id="1.20.1250.20">
    <property type="entry name" value="MFS general substrate transporter like domains"/>
    <property type="match status" value="1"/>
</dbReference>
<feature type="transmembrane region" description="Helical" evidence="6">
    <location>
        <begin position="74"/>
        <end position="95"/>
    </location>
</feature>
<feature type="transmembrane region" description="Helical" evidence="6">
    <location>
        <begin position="139"/>
        <end position="156"/>
    </location>
</feature>
<protein>
    <recommendedName>
        <fullName evidence="9">Drug resistance MFS transporter, drug:H+ antiporter-2 (14 Spanner) (DHA2) family</fullName>
    </recommendedName>
</protein>
<dbReference type="Proteomes" id="UP001076655">
    <property type="component" value="Unassembled WGS sequence"/>
</dbReference>
<dbReference type="SUPFAM" id="SSF103473">
    <property type="entry name" value="MFS general substrate transporter"/>
    <property type="match status" value="1"/>
</dbReference>
<dbReference type="PANTHER" id="PTHR42718">
    <property type="entry name" value="MAJOR FACILITATOR SUPERFAMILY MULTIDRUG TRANSPORTER MFSC"/>
    <property type="match status" value="1"/>
</dbReference>
<proteinExistence type="predicted"/>
<name>A0A9Q4CQX3_MORMO</name>
<dbReference type="RefSeq" id="WP_267785798.1">
    <property type="nucleotide sequence ID" value="NZ_JAPNMI010000009.1"/>
</dbReference>
<dbReference type="InterPro" id="IPR036259">
    <property type="entry name" value="MFS_trans_sf"/>
</dbReference>
<evidence type="ECO:0000256" key="2">
    <source>
        <dbReference type="ARBA" id="ARBA00022448"/>
    </source>
</evidence>
<evidence type="ECO:0000313" key="8">
    <source>
        <dbReference type="Proteomes" id="UP001076655"/>
    </source>
</evidence>
<evidence type="ECO:0000256" key="4">
    <source>
        <dbReference type="ARBA" id="ARBA00022989"/>
    </source>
</evidence>
<keyword evidence="4 6" id="KW-1133">Transmembrane helix</keyword>
<gene>
    <name evidence="7" type="ORF">N0392_16690</name>
</gene>
<comment type="subcellular location">
    <subcellularLocation>
        <location evidence="1">Membrane</location>
        <topology evidence="1">Multi-pass membrane protein</topology>
    </subcellularLocation>
</comment>
<evidence type="ECO:0000313" key="7">
    <source>
        <dbReference type="EMBL" id="MCY0791320.1"/>
    </source>
</evidence>
<evidence type="ECO:0000256" key="6">
    <source>
        <dbReference type="SAM" id="Phobius"/>
    </source>
</evidence>
<organism evidence="7 8">
    <name type="scientific">Morganella morganii</name>
    <name type="common">Proteus morganii</name>
    <dbReference type="NCBI Taxonomy" id="582"/>
    <lineage>
        <taxon>Bacteria</taxon>
        <taxon>Pseudomonadati</taxon>
        <taxon>Pseudomonadota</taxon>
        <taxon>Gammaproteobacteria</taxon>
        <taxon>Enterobacterales</taxon>
        <taxon>Morganellaceae</taxon>
        <taxon>Morganella</taxon>
    </lineage>
</organism>